<keyword evidence="4" id="KW-1185">Reference proteome</keyword>
<dbReference type="PANTHER" id="PTHR34075:SF5">
    <property type="entry name" value="BLR3430 PROTEIN"/>
    <property type="match status" value="1"/>
</dbReference>
<evidence type="ECO:0000313" key="4">
    <source>
        <dbReference type="Proteomes" id="UP001409585"/>
    </source>
</evidence>
<dbReference type="InterPro" id="IPR002878">
    <property type="entry name" value="ChsH2_C"/>
</dbReference>
<evidence type="ECO:0000259" key="2">
    <source>
        <dbReference type="Pfam" id="PF12172"/>
    </source>
</evidence>
<evidence type="ECO:0000259" key="1">
    <source>
        <dbReference type="Pfam" id="PF01796"/>
    </source>
</evidence>
<dbReference type="PANTHER" id="PTHR34075">
    <property type="entry name" value="BLR3430 PROTEIN"/>
    <property type="match status" value="1"/>
</dbReference>
<accession>A0AAV3U6A4</accession>
<dbReference type="Proteomes" id="UP001409585">
    <property type="component" value="Unassembled WGS sequence"/>
</dbReference>
<dbReference type="SUPFAM" id="SSF50249">
    <property type="entry name" value="Nucleic acid-binding proteins"/>
    <property type="match status" value="1"/>
</dbReference>
<dbReference type="EMBL" id="BAABLX010000029">
    <property type="protein sequence ID" value="GAA4952330.1"/>
    <property type="molecule type" value="Genomic_DNA"/>
</dbReference>
<gene>
    <name evidence="3" type="ORF">GCM10025791_36240</name>
</gene>
<feature type="domain" description="ChsH2 C-terminal OB-fold" evidence="1">
    <location>
        <begin position="55"/>
        <end position="118"/>
    </location>
</feature>
<organism evidence="3 4">
    <name type="scientific">Halioxenophilus aromaticivorans</name>
    <dbReference type="NCBI Taxonomy" id="1306992"/>
    <lineage>
        <taxon>Bacteria</taxon>
        <taxon>Pseudomonadati</taxon>
        <taxon>Pseudomonadota</taxon>
        <taxon>Gammaproteobacteria</taxon>
        <taxon>Alteromonadales</taxon>
        <taxon>Alteromonadaceae</taxon>
        <taxon>Halioxenophilus</taxon>
    </lineage>
</organism>
<reference evidence="4" key="1">
    <citation type="journal article" date="2019" name="Int. J. Syst. Evol. Microbiol.">
        <title>The Global Catalogue of Microorganisms (GCM) 10K type strain sequencing project: providing services to taxonomists for standard genome sequencing and annotation.</title>
        <authorList>
            <consortium name="The Broad Institute Genomics Platform"/>
            <consortium name="The Broad Institute Genome Sequencing Center for Infectious Disease"/>
            <person name="Wu L."/>
            <person name="Ma J."/>
        </authorList>
    </citation>
    <scope>NUCLEOTIDE SEQUENCE [LARGE SCALE GENOMIC DNA]</scope>
    <source>
        <strain evidence="4">JCM 19134</strain>
    </source>
</reference>
<protein>
    <recommendedName>
        <fullName evidence="5">DNA-binding protein</fullName>
    </recommendedName>
</protein>
<dbReference type="Gene3D" id="6.10.30.10">
    <property type="match status" value="1"/>
</dbReference>
<dbReference type="InterPro" id="IPR012340">
    <property type="entry name" value="NA-bd_OB-fold"/>
</dbReference>
<dbReference type="RefSeq" id="WP_345425775.1">
    <property type="nucleotide sequence ID" value="NZ_AP031496.1"/>
</dbReference>
<proteinExistence type="predicted"/>
<comment type="caution">
    <text evidence="3">The sequence shown here is derived from an EMBL/GenBank/DDBJ whole genome shotgun (WGS) entry which is preliminary data.</text>
</comment>
<evidence type="ECO:0008006" key="5">
    <source>
        <dbReference type="Google" id="ProtNLM"/>
    </source>
</evidence>
<dbReference type="Pfam" id="PF12172">
    <property type="entry name" value="zf-ChsH2"/>
    <property type="match status" value="1"/>
</dbReference>
<name>A0AAV3U6A4_9ALTE</name>
<evidence type="ECO:0000313" key="3">
    <source>
        <dbReference type="EMBL" id="GAA4952330.1"/>
    </source>
</evidence>
<dbReference type="Pfam" id="PF01796">
    <property type="entry name" value="OB_ChsH2_C"/>
    <property type="match status" value="1"/>
</dbReference>
<dbReference type="InterPro" id="IPR022002">
    <property type="entry name" value="ChsH2_Znr"/>
</dbReference>
<dbReference type="InterPro" id="IPR052513">
    <property type="entry name" value="Thioester_dehydratase-like"/>
</dbReference>
<dbReference type="AlphaFoldDB" id="A0AAV3U6A4"/>
<feature type="domain" description="ChsH2 rubredoxin-like zinc ribbon" evidence="2">
    <location>
        <begin position="16"/>
        <end position="51"/>
    </location>
</feature>
<sequence>MTRKLPALTPENSSFWQGGKTNQLMMHFCRQCDRYFHPPGPVCPSCASDAVHPKAVSGNGRILSFTVNYQPWAKDLTVPYSIAIIELDDQQGLQFISNVINCDPETLSVGLPVKVCFEQHDDVWIPLFEVNQ</sequence>